<dbReference type="EMBL" id="SGBC01000001">
    <property type="protein sequence ID" value="RZD17238.1"/>
    <property type="molecule type" value="Genomic_DNA"/>
</dbReference>
<accession>A0A519BIY9</accession>
<comment type="similarity">
    <text evidence="1 2">Belongs to the UPF0102 family.</text>
</comment>
<dbReference type="HAMAP" id="MF_00048">
    <property type="entry name" value="UPF0102"/>
    <property type="match status" value="1"/>
</dbReference>
<dbReference type="InterPro" id="IPR003509">
    <property type="entry name" value="UPF0102_YraN-like"/>
</dbReference>
<evidence type="ECO:0000256" key="1">
    <source>
        <dbReference type="ARBA" id="ARBA00006738"/>
    </source>
</evidence>
<name>A0A519BIY9_ACIG2</name>
<dbReference type="PANTHER" id="PTHR34039:SF1">
    <property type="entry name" value="UPF0102 PROTEIN YRAN"/>
    <property type="match status" value="1"/>
</dbReference>
<dbReference type="Pfam" id="PF02021">
    <property type="entry name" value="UPF0102"/>
    <property type="match status" value="1"/>
</dbReference>
<comment type="caution">
    <text evidence="3">The sequence shown here is derived from an EMBL/GenBank/DDBJ whole genome shotgun (WGS) entry which is preliminary data.</text>
</comment>
<dbReference type="Proteomes" id="UP000316562">
    <property type="component" value="Unassembled WGS sequence"/>
</dbReference>
<protein>
    <recommendedName>
        <fullName evidence="2">UPF0102 protein EVJ46_03120</fullName>
    </recommendedName>
</protein>
<evidence type="ECO:0000313" key="3">
    <source>
        <dbReference type="EMBL" id="RZD17238.1"/>
    </source>
</evidence>
<evidence type="ECO:0000256" key="2">
    <source>
        <dbReference type="HAMAP-Rule" id="MF_00048"/>
    </source>
</evidence>
<evidence type="ECO:0000313" key="4">
    <source>
        <dbReference type="Proteomes" id="UP000316562"/>
    </source>
</evidence>
<dbReference type="PANTHER" id="PTHR34039">
    <property type="entry name" value="UPF0102 PROTEIN YRAN"/>
    <property type="match status" value="1"/>
</dbReference>
<dbReference type="CDD" id="cd20736">
    <property type="entry name" value="PoNe_Nuclease"/>
    <property type="match status" value="1"/>
</dbReference>
<reference evidence="3 4" key="1">
    <citation type="journal article" date="2019" name="ISME J.">
        <title>Insights into ecological role of a new deltaproteobacterial order Candidatus Acidulodesulfobacterales by metagenomics and metatranscriptomics.</title>
        <authorList>
            <person name="Tan S."/>
            <person name="Liu J."/>
            <person name="Fang Y."/>
            <person name="Hedlund B.P."/>
            <person name="Lian Z.H."/>
            <person name="Huang L.Y."/>
            <person name="Li J.T."/>
            <person name="Huang L.N."/>
            <person name="Li W.J."/>
            <person name="Jiang H.C."/>
            <person name="Dong H.L."/>
            <person name="Shu W.S."/>
        </authorList>
    </citation>
    <scope>NUCLEOTIDE SEQUENCE [LARGE SCALE GENOMIC DNA]</scope>
    <source>
        <strain evidence="3">AP2</strain>
    </source>
</reference>
<dbReference type="AlphaFoldDB" id="A0A519BIY9"/>
<proteinExistence type="inferred from homology"/>
<dbReference type="SUPFAM" id="SSF52980">
    <property type="entry name" value="Restriction endonuclease-like"/>
    <property type="match status" value="1"/>
</dbReference>
<dbReference type="InterPro" id="IPR011856">
    <property type="entry name" value="tRNA_endonuc-like_dom_sf"/>
</dbReference>
<dbReference type="Gene3D" id="3.40.1350.10">
    <property type="match status" value="1"/>
</dbReference>
<dbReference type="InterPro" id="IPR011335">
    <property type="entry name" value="Restrct_endonuc-II-like"/>
</dbReference>
<sequence length="123" mass="14137">MKAKSLNRKKGETGEKLAKEFLEKLGYKIIAVNFRKKCGEIDIIADKSQNNIYFIEVKSRFQNNFGMPLEAVNGKKMDKIAKVSELFLLEYPEIPKSINYAIISIEYLSNSSIKLIFFENGFD</sequence>
<gene>
    <name evidence="3" type="ORF">EVJ46_03120</name>
</gene>
<dbReference type="GO" id="GO:0003676">
    <property type="term" value="F:nucleic acid binding"/>
    <property type="evidence" value="ECO:0007669"/>
    <property type="project" value="InterPro"/>
</dbReference>
<organism evidence="3 4">
    <name type="scientific">Acididesulfobacter guangdongensis</name>
    <dbReference type="NCBI Taxonomy" id="2597225"/>
    <lineage>
        <taxon>Bacteria</taxon>
        <taxon>Deltaproteobacteria</taxon>
        <taxon>Candidatus Acidulodesulfobacterales</taxon>
        <taxon>Candidatus Acididesulfobacter</taxon>
    </lineage>
</organism>